<proteinExistence type="predicted"/>
<name>A0A6S6TPC9_9BACT</name>
<reference evidence="1" key="1">
    <citation type="submission" date="2020-01" db="EMBL/GenBank/DDBJ databases">
        <authorList>
            <person name="Meier V. D."/>
            <person name="Meier V D."/>
        </authorList>
    </citation>
    <scope>NUCLEOTIDE SEQUENCE</scope>
    <source>
        <strain evidence="1">HLG_WM_MAG_10</strain>
    </source>
</reference>
<gene>
    <name evidence="1" type="ORF">HELGO_WM18234</name>
</gene>
<organism evidence="1">
    <name type="scientific">uncultured Aureispira sp</name>
    <dbReference type="NCBI Taxonomy" id="1331704"/>
    <lineage>
        <taxon>Bacteria</taxon>
        <taxon>Pseudomonadati</taxon>
        <taxon>Bacteroidota</taxon>
        <taxon>Saprospiria</taxon>
        <taxon>Saprospirales</taxon>
        <taxon>Saprospiraceae</taxon>
        <taxon>Aureispira</taxon>
        <taxon>environmental samples</taxon>
    </lineage>
</organism>
<evidence type="ECO:0000313" key="1">
    <source>
        <dbReference type="EMBL" id="CAA6821115.1"/>
    </source>
</evidence>
<accession>A0A6S6TPC9</accession>
<dbReference type="EMBL" id="CACVAQ010000294">
    <property type="protein sequence ID" value="CAA6821115.1"/>
    <property type="molecule type" value="Genomic_DNA"/>
</dbReference>
<evidence type="ECO:0008006" key="2">
    <source>
        <dbReference type="Google" id="ProtNLM"/>
    </source>
</evidence>
<dbReference type="AlphaFoldDB" id="A0A6S6TPC9"/>
<sequence>MQQLFKQTFTPFLVLLLIGTMVTASFGQYSRGNSPYSRYGLGDLKGSLFTPNASMSGGLSATYRSYWDINLANPASLGKLRYASFQLGLDYRHSALSEKSTGLTSHADNGNLTYLTLAFPITKSWEIMRDTLRRGVPVQWGMAFSLMPYSEVNYDVAVTRDVGSIQNVLFNYTGEGNKYRVNWSNGVTYKGFSAGLNAGLLFGKISNSTYINFQDSAYALAYDEQLLIEENGVGFIWDVGLQYEYVIKSKNRITSPDANFSIDNKIIIGAYAGGVSDIITTSSQQYTRVGTYHPVDSIQNASNIKGTITMPVKVGGGVSFGKDLGLLIGASYETEMWSMFRRNGTASANLANSHRFAFGLQIVPDFADYTSYFNRIRYRVGAHYGLDARTFVASNGTSYQLMDYGLSVGAGFPMRPPKAKSILGFVNLGFDVGYLGHPELIGDVYFKVNLGFALNATGWFDRSKFR</sequence>
<protein>
    <recommendedName>
        <fullName evidence="2">DUF5723 domain-containing protein</fullName>
    </recommendedName>
</protein>